<gene>
    <name evidence="1" type="primary">fliD</name>
    <name evidence="1" type="ORF">WKI47_18825</name>
</gene>
<name>A0ACC6PGD9_9BACL</name>
<evidence type="ECO:0000313" key="2">
    <source>
        <dbReference type="Proteomes" id="UP001380953"/>
    </source>
</evidence>
<keyword evidence="1" id="KW-0282">Flagellum</keyword>
<dbReference type="Proteomes" id="UP001380953">
    <property type="component" value="Unassembled WGS sequence"/>
</dbReference>
<sequence>MVTRITGMASGMDIDSMVKKLMTAESAPLTKMNQQKQLMEWKRENYREISTKMVTFQEKLSDLVNSSSLTSKQANTTGNTTAVTATASSGASGTFDIKVTQLATASNAVTGSGWTSTATTTKLSTLDSSLTGTVRVGNADIALDADETIESFVKKVNSSKDAGVTAIYDSGNGISFTSKTTGSVKSDGVTSNNLTVAASGSTAFGISQNLKDAFSLGFNDAKDAEATINGLKVVKPTNSFEVNGVKLTLNSLTPTGETTRVSVVDDTDKIVDSVKSFVEAYNDLLSTVNGKLSEERYKKYTPLSTEERAAMSDDEAKLWTDKAKSGMLKNDSILQDTVASMRTAMVQGVKLADGSTLSMVSLGITTGNYQTKGKLELDTDKLKAALEKNPTAVSDFFNQDYSKAFSSNNYTETDGILAKMRKISTGSLQRMYDTAGTSRASKDLTASFMTTSVMGEQLTSLDRRISEMTEKLNRIETNYYKKFTAMETAINRYNTQSSSLSGL</sequence>
<keyword evidence="1" id="KW-0966">Cell projection</keyword>
<keyword evidence="1" id="KW-0969">Cilium</keyword>
<proteinExistence type="predicted"/>
<comment type="caution">
    <text evidence="1">The sequence shown here is derived from an EMBL/GenBank/DDBJ whole genome shotgun (WGS) entry which is preliminary data.</text>
</comment>
<protein>
    <submittedName>
        <fullName evidence="1">Flagellar filament capping protein FliD</fullName>
    </submittedName>
</protein>
<organism evidence="1 2">
    <name type="scientific">Saccharibacillus sacchari</name>
    <dbReference type="NCBI Taxonomy" id="456493"/>
    <lineage>
        <taxon>Bacteria</taxon>
        <taxon>Bacillati</taxon>
        <taxon>Bacillota</taxon>
        <taxon>Bacilli</taxon>
        <taxon>Bacillales</taxon>
        <taxon>Paenibacillaceae</taxon>
        <taxon>Saccharibacillus</taxon>
    </lineage>
</organism>
<keyword evidence="2" id="KW-1185">Reference proteome</keyword>
<accession>A0ACC6PGD9</accession>
<reference evidence="1" key="1">
    <citation type="submission" date="2024-03" db="EMBL/GenBank/DDBJ databases">
        <title>Whole genome sequecning of epiphytes from Marcgravia umbellata leaves.</title>
        <authorList>
            <person name="Kumar G."/>
            <person name="Savka M.A."/>
        </authorList>
    </citation>
    <scope>NUCLEOTIDE SEQUENCE</scope>
    <source>
        <strain evidence="1">RIT_BL5</strain>
    </source>
</reference>
<dbReference type="EMBL" id="JBBKAR010000047">
    <property type="protein sequence ID" value="MEJ8305969.1"/>
    <property type="molecule type" value="Genomic_DNA"/>
</dbReference>
<evidence type="ECO:0000313" key="1">
    <source>
        <dbReference type="EMBL" id="MEJ8305969.1"/>
    </source>
</evidence>